<name>A0A919P4W6_9CELL</name>
<dbReference type="InterPro" id="IPR036291">
    <property type="entry name" value="NAD(P)-bd_dom_sf"/>
</dbReference>
<reference evidence="2" key="1">
    <citation type="submission" date="2021-01" db="EMBL/GenBank/DDBJ databases">
        <title>Whole genome shotgun sequence of Cellulomonas chitinilytica NBRC 110799.</title>
        <authorList>
            <person name="Komaki H."/>
            <person name="Tamura T."/>
        </authorList>
    </citation>
    <scope>NUCLEOTIDE SEQUENCE</scope>
    <source>
        <strain evidence="2">NBRC 110799</strain>
    </source>
</reference>
<keyword evidence="3" id="KW-1185">Reference proteome</keyword>
<sequence length="352" mass="36814">MSALPFAFLVHPRARIAEDLARVWRPLGRLPEGVVERAVRWLPLPPFSMARVHLPDEGPEPVGHVVLVPFGARHLLGEPHEGRARVGRAIDHAARLGAGVVGLGALTATVTAGGVTLRDRTDVGVTNGNAFTAAVVEDQLLTLLGDAGRRRVAVVGATGSVGTALVRLLARSRAADELLLVARGAAKLGTLAAETHRRVPTAVSTDLHDVRGCDVVVLLTASADALLRAEHLAPGALVLDATQPRNTSPKLLDERPDVTVVDGGVVAVPDMRLRGGNIGLPQGRAYACFAETALLGLDGHQGHFSLGVPTPDQVDHVRHLAGRFARHGFAAAPATSFGRPLEERAAVVAGAR</sequence>
<proteinExistence type="predicted"/>
<evidence type="ECO:0000259" key="1">
    <source>
        <dbReference type="Pfam" id="PF01118"/>
    </source>
</evidence>
<dbReference type="EMBL" id="BONK01000009">
    <property type="protein sequence ID" value="GIG21988.1"/>
    <property type="molecule type" value="Genomic_DNA"/>
</dbReference>
<dbReference type="AlphaFoldDB" id="A0A919P4W6"/>
<organism evidence="2 3">
    <name type="scientific">Cellulomonas chitinilytica</name>
    <dbReference type="NCBI Taxonomy" id="398759"/>
    <lineage>
        <taxon>Bacteria</taxon>
        <taxon>Bacillati</taxon>
        <taxon>Actinomycetota</taxon>
        <taxon>Actinomycetes</taxon>
        <taxon>Micrococcales</taxon>
        <taxon>Cellulomonadaceae</taxon>
        <taxon>Cellulomonas</taxon>
    </lineage>
</organism>
<dbReference type="Pfam" id="PF01118">
    <property type="entry name" value="Semialdhyde_dh"/>
    <property type="match status" value="1"/>
</dbReference>
<protein>
    <submittedName>
        <fullName evidence="2">Shikimate 5-dehydrogenase</fullName>
    </submittedName>
</protein>
<dbReference type="Gene3D" id="3.40.50.720">
    <property type="entry name" value="NAD(P)-binding Rossmann-like Domain"/>
    <property type="match status" value="1"/>
</dbReference>
<dbReference type="Proteomes" id="UP000632740">
    <property type="component" value="Unassembled WGS sequence"/>
</dbReference>
<dbReference type="GO" id="GO:0051287">
    <property type="term" value="F:NAD binding"/>
    <property type="evidence" value="ECO:0007669"/>
    <property type="project" value="InterPro"/>
</dbReference>
<dbReference type="InterPro" id="IPR000534">
    <property type="entry name" value="Semialdehyde_DH_NAD-bd"/>
</dbReference>
<dbReference type="GO" id="GO:0016620">
    <property type="term" value="F:oxidoreductase activity, acting on the aldehyde or oxo group of donors, NAD or NADP as acceptor"/>
    <property type="evidence" value="ECO:0007669"/>
    <property type="project" value="InterPro"/>
</dbReference>
<gene>
    <name evidence="2" type="ORF">Cch01nite_27120</name>
</gene>
<evidence type="ECO:0000313" key="3">
    <source>
        <dbReference type="Proteomes" id="UP000632740"/>
    </source>
</evidence>
<feature type="domain" description="Semialdehyde dehydrogenase NAD-binding" evidence="1">
    <location>
        <begin position="151"/>
        <end position="242"/>
    </location>
</feature>
<accession>A0A919P4W6</accession>
<dbReference type="SUPFAM" id="SSF51735">
    <property type="entry name" value="NAD(P)-binding Rossmann-fold domains"/>
    <property type="match status" value="1"/>
</dbReference>
<dbReference type="RefSeq" id="WP_203755705.1">
    <property type="nucleotide sequence ID" value="NZ_BONK01000009.1"/>
</dbReference>
<comment type="caution">
    <text evidence="2">The sequence shown here is derived from an EMBL/GenBank/DDBJ whole genome shotgun (WGS) entry which is preliminary data.</text>
</comment>
<evidence type="ECO:0000313" key="2">
    <source>
        <dbReference type="EMBL" id="GIG21988.1"/>
    </source>
</evidence>